<reference evidence="1" key="1">
    <citation type="journal article" date="2013" name="Genetics">
        <title>The draft genome and transcriptome of Panagrellus redivivus are shaped by the harsh demands of a free-living lifestyle.</title>
        <authorList>
            <person name="Srinivasan J."/>
            <person name="Dillman A.R."/>
            <person name="Macchietto M.G."/>
            <person name="Heikkinen L."/>
            <person name="Lakso M."/>
            <person name="Fracchia K.M."/>
            <person name="Antoshechkin I."/>
            <person name="Mortazavi A."/>
            <person name="Wong G."/>
            <person name="Sternberg P.W."/>
        </authorList>
    </citation>
    <scope>NUCLEOTIDE SEQUENCE [LARGE SCALE GENOMIC DNA]</scope>
    <source>
        <strain evidence="1">MT8872</strain>
    </source>
</reference>
<keyword evidence="1" id="KW-1185">Reference proteome</keyword>
<proteinExistence type="predicted"/>
<reference evidence="2" key="2">
    <citation type="submission" date="2020-10" db="UniProtKB">
        <authorList>
            <consortium name="WormBaseParasite"/>
        </authorList>
    </citation>
    <scope>IDENTIFICATION</scope>
</reference>
<organism evidence="1 2">
    <name type="scientific">Panagrellus redivivus</name>
    <name type="common">Microworm</name>
    <dbReference type="NCBI Taxonomy" id="6233"/>
    <lineage>
        <taxon>Eukaryota</taxon>
        <taxon>Metazoa</taxon>
        <taxon>Ecdysozoa</taxon>
        <taxon>Nematoda</taxon>
        <taxon>Chromadorea</taxon>
        <taxon>Rhabditida</taxon>
        <taxon>Tylenchina</taxon>
        <taxon>Panagrolaimomorpha</taxon>
        <taxon>Panagrolaimoidea</taxon>
        <taxon>Panagrolaimidae</taxon>
        <taxon>Panagrellus</taxon>
    </lineage>
</organism>
<sequence>MNEKQDVQALARKSAIKTWKMIFALVVEIPPEIDTKTTLGEAHAMAHLFALGQCCIFSLLRFQFDASVATSAALNRLAQLPSPAKALADIFPCVMIA</sequence>
<evidence type="ECO:0000313" key="1">
    <source>
        <dbReference type="Proteomes" id="UP000492821"/>
    </source>
</evidence>
<accession>A0A7E4UV46</accession>
<evidence type="ECO:0000313" key="2">
    <source>
        <dbReference type="WBParaSite" id="Pan_g12943.t1"/>
    </source>
</evidence>
<protein>
    <submittedName>
        <fullName evidence="2">TRC8_N domain-containing protein</fullName>
    </submittedName>
</protein>
<dbReference type="WBParaSite" id="Pan_g12943.t1">
    <property type="protein sequence ID" value="Pan_g12943.t1"/>
    <property type="gene ID" value="Pan_g12943"/>
</dbReference>
<name>A0A7E4UV46_PANRE</name>
<dbReference type="AlphaFoldDB" id="A0A7E4UV46"/>
<dbReference type="Proteomes" id="UP000492821">
    <property type="component" value="Unassembled WGS sequence"/>
</dbReference>